<dbReference type="EMBL" id="CAJOAZ010007421">
    <property type="protein sequence ID" value="CAF4162308.1"/>
    <property type="molecule type" value="Genomic_DNA"/>
</dbReference>
<dbReference type="InterPro" id="IPR042099">
    <property type="entry name" value="ANL_N_sf"/>
</dbReference>
<dbReference type="InterPro" id="IPR009081">
    <property type="entry name" value="PP-bd_ACP"/>
</dbReference>
<comment type="caution">
    <text evidence="4">The sequence shown here is derived from an EMBL/GenBank/DDBJ whole genome shotgun (WGS) entry which is preliminary data.</text>
</comment>
<dbReference type="AlphaFoldDB" id="A0A819YMR4"/>
<name>A0A819YMR4_9BILA</name>
<dbReference type="PROSITE" id="PS00455">
    <property type="entry name" value="AMP_BINDING"/>
    <property type="match status" value="1"/>
</dbReference>
<dbReference type="PANTHER" id="PTHR45527">
    <property type="entry name" value="NONRIBOSOMAL PEPTIDE SYNTHETASE"/>
    <property type="match status" value="1"/>
</dbReference>
<dbReference type="SUPFAM" id="SSF52777">
    <property type="entry name" value="CoA-dependent acyltransferases"/>
    <property type="match status" value="3"/>
</dbReference>
<organism evidence="4 5">
    <name type="scientific">Adineta steineri</name>
    <dbReference type="NCBI Taxonomy" id="433720"/>
    <lineage>
        <taxon>Eukaryota</taxon>
        <taxon>Metazoa</taxon>
        <taxon>Spiralia</taxon>
        <taxon>Gnathifera</taxon>
        <taxon>Rotifera</taxon>
        <taxon>Eurotatoria</taxon>
        <taxon>Bdelloidea</taxon>
        <taxon>Adinetida</taxon>
        <taxon>Adinetidae</taxon>
        <taxon>Adineta</taxon>
    </lineage>
</organism>
<dbReference type="Gene3D" id="3.40.50.12780">
    <property type="entry name" value="N-terminal domain of ligase-like"/>
    <property type="match status" value="1"/>
</dbReference>
<dbReference type="InterPro" id="IPR023213">
    <property type="entry name" value="CAT-like_dom_sf"/>
</dbReference>
<dbReference type="InterPro" id="IPR036736">
    <property type="entry name" value="ACP-like_sf"/>
</dbReference>
<evidence type="ECO:0000256" key="1">
    <source>
        <dbReference type="ARBA" id="ARBA00022450"/>
    </source>
</evidence>
<dbReference type="SUPFAM" id="SSF56801">
    <property type="entry name" value="Acetyl-CoA synthetase-like"/>
    <property type="match status" value="1"/>
</dbReference>
<dbReference type="Pfam" id="PF13193">
    <property type="entry name" value="AMP-binding_C"/>
    <property type="match status" value="1"/>
</dbReference>
<dbReference type="PANTHER" id="PTHR45527:SF1">
    <property type="entry name" value="FATTY ACID SYNTHASE"/>
    <property type="match status" value="1"/>
</dbReference>
<evidence type="ECO:0000313" key="4">
    <source>
        <dbReference type="EMBL" id="CAF4162308.1"/>
    </source>
</evidence>
<dbReference type="Pfam" id="PF00501">
    <property type="entry name" value="AMP-binding"/>
    <property type="match status" value="1"/>
</dbReference>
<dbReference type="GO" id="GO:0003824">
    <property type="term" value="F:catalytic activity"/>
    <property type="evidence" value="ECO:0007669"/>
    <property type="project" value="InterPro"/>
</dbReference>
<dbReference type="GO" id="GO:0043041">
    <property type="term" value="P:amino acid activation for nonribosomal peptide biosynthetic process"/>
    <property type="evidence" value="ECO:0007669"/>
    <property type="project" value="TreeGrafter"/>
</dbReference>
<dbReference type="SUPFAM" id="SSF47336">
    <property type="entry name" value="ACP-like"/>
    <property type="match status" value="1"/>
</dbReference>
<dbReference type="Gene3D" id="3.30.559.30">
    <property type="entry name" value="Nonribosomal peptide synthetase, condensation domain"/>
    <property type="match status" value="2"/>
</dbReference>
<protein>
    <recommendedName>
        <fullName evidence="3">Carrier domain-containing protein</fullName>
    </recommendedName>
</protein>
<reference evidence="4" key="1">
    <citation type="submission" date="2021-02" db="EMBL/GenBank/DDBJ databases">
        <authorList>
            <person name="Nowell W R."/>
        </authorList>
    </citation>
    <scope>NUCLEOTIDE SEQUENCE</scope>
</reference>
<evidence type="ECO:0000256" key="2">
    <source>
        <dbReference type="ARBA" id="ARBA00022553"/>
    </source>
</evidence>
<dbReference type="GO" id="GO:0005737">
    <property type="term" value="C:cytoplasm"/>
    <property type="evidence" value="ECO:0007669"/>
    <property type="project" value="TreeGrafter"/>
</dbReference>
<accession>A0A819YMR4</accession>
<sequence length="1110" mass="128173">MNVDGRYRDELRSVIGMFVNAMPLRCQLDPQWFLHKLVNHVQEILTNSRKYSYFPLQRLLDQHPHALKPAFLDTSFEFMQYPQQDLETVEKISQRFHFTLHQLSTSIIDSQINKPIYELSLILSNEQYLMQSLNNTRISYSSPLTCIHHEFAYQVMKHPQKLAVELDEQSLTYCELLHYVQVLSLTLLNEYTITPGEIVCQCVERSLSMVIGIMAIQTAGNVYCPLSPRDPQHRLHSLIQQMQARLVLVHHLTKTKFDYNIVSLDIDSILIVNNMEKNIDINQLSSRRVTFNNPAYIIFTSGSTGKPKAVQVRHKNFTELMSSLIYGDVVSEKDTILEIARCSFDIHVQDIMGTFMIGGSLIMIHPRGIMDLDYLASVFKEKNISSVSTVPTIIHNFFTFLQQHNHHNVTQCLRSVSSGGEHCSIKLINLMSDTVKHTCRLWNMYGPAETTIACMVHPLNNTMETGNVPIGTPLSNYQNLVLDQFSQSVFIDQEGELFVGGVGVFAGYLGRDDLTAKALIEIDGQLFYRTGDLVRMDDNGLLHYQGRKDHQIKLRGQRIELGEIERCLLNITFISTCTVMKWKDDYLVAYVQSSRANEEQLRQHCQSHLPPHMIPSFFIILDKLPLNQNGKIDRKQLPSPYLPSSTTPSVSELDTPVNQVEKSVYDIWCQVLEHNGRHLSTTTNFFTIGGHSRLFIELYHRYQTMFGFDSRVLAISPFLEQPTIQQHAKLLKTVTTDDIRREQWYTLHINRSMASFAQERIFLDEQIRSSNKHVFYNNFAALRVTEGVLSINRVLQALQMVLRKHEILRTSLVFNNDDSTLQQYVTDNHKTFTFLDQQHLESDNELQNIIYRTVINPDLFDLSSGRVFSSQILQQQKTTHVTAHTEFLEKYDALVLYFHHAAVDGTSIAILLNDFYNAYSNNMTVSLDEQSVQYIDYAVHERIMDMTSSRRFWYSQLERFNLKRALKLPVDRHRLPAIQPSSLASVAQISFDKELSMTFLNYASLHQITPFQLGLTAFYVFLFKLTHGEIDLCIASINANRYRSELENMIGMFVSTLPYCVQLNSHWSFDEVVKYVQEKCLSILEHSHYPLQHILTDFRLNQMDVPFLEI</sequence>
<keyword evidence="1" id="KW-0596">Phosphopantetheine</keyword>
<dbReference type="NCBIfam" id="TIGR01733">
    <property type="entry name" value="AA-adenyl-dom"/>
    <property type="match status" value="1"/>
</dbReference>
<dbReference type="Proteomes" id="UP000663844">
    <property type="component" value="Unassembled WGS sequence"/>
</dbReference>
<dbReference type="PROSITE" id="PS50075">
    <property type="entry name" value="CARRIER"/>
    <property type="match status" value="1"/>
</dbReference>
<evidence type="ECO:0000259" key="3">
    <source>
        <dbReference type="PROSITE" id="PS50075"/>
    </source>
</evidence>
<dbReference type="InterPro" id="IPR010071">
    <property type="entry name" value="AA_adenyl_dom"/>
</dbReference>
<dbReference type="GO" id="GO:0044550">
    <property type="term" value="P:secondary metabolite biosynthetic process"/>
    <property type="evidence" value="ECO:0007669"/>
    <property type="project" value="TreeGrafter"/>
</dbReference>
<keyword evidence="2" id="KW-0597">Phosphoprotein</keyword>
<dbReference type="Pfam" id="PF00550">
    <property type="entry name" value="PP-binding"/>
    <property type="match status" value="1"/>
</dbReference>
<dbReference type="InterPro" id="IPR025110">
    <property type="entry name" value="AMP-bd_C"/>
</dbReference>
<dbReference type="Gene3D" id="3.30.300.30">
    <property type="match status" value="1"/>
</dbReference>
<gene>
    <name evidence="4" type="ORF">OXD698_LOCUS38681</name>
</gene>
<dbReference type="InterPro" id="IPR001242">
    <property type="entry name" value="Condensation_dom"/>
</dbReference>
<dbReference type="Gene3D" id="3.30.559.10">
    <property type="entry name" value="Chloramphenicol acetyltransferase-like domain"/>
    <property type="match status" value="2"/>
</dbReference>
<dbReference type="GO" id="GO:0031177">
    <property type="term" value="F:phosphopantetheine binding"/>
    <property type="evidence" value="ECO:0007669"/>
    <property type="project" value="TreeGrafter"/>
</dbReference>
<feature type="non-terminal residue" evidence="4">
    <location>
        <position position="1"/>
    </location>
</feature>
<dbReference type="CDD" id="cd05930">
    <property type="entry name" value="A_NRPS"/>
    <property type="match status" value="1"/>
</dbReference>
<dbReference type="Gene3D" id="1.10.1200.10">
    <property type="entry name" value="ACP-like"/>
    <property type="match status" value="1"/>
</dbReference>
<dbReference type="InterPro" id="IPR045851">
    <property type="entry name" value="AMP-bd_C_sf"/>
</dbReference>
<dbReference type="InterPro" id="IPR020845">
    <property type="entry name" value="AMP-binding_CS"/>
</dbReference>
<dbReference type="Pfam" id="PF00668">
    <property type="entry name" value="Condensation"/>
    <property type="match status" value="2"/>
</dbReference>
<dbReference type="InterPro" id="IPR000873">
    <property type="entry name" value="AMP-dep_synth/lig_dom"/>
</dbReference>
<proteinExistence type="predicted"/>
<feature type="domain" description="Carrier" evidence="3">
    <location>
        <begin position="655"/>
        <end position="735"/>
    </location>
</feature>
<evidence type="ECO:0000313" key="5">
    <source>
        <dbReference type="Proteomes" id="UP000663844"/>
    </source>
</evidence>